<evidence type="ECO:0000259" key="4">
    <source>
        <dbReference type="Pfam" id="PF07695"/>
    </source>
</evidence>
<gene>
    <name evidence="7" type="ORF">C7T94_02380</name>
</gene>
<dbReference type="Proteomes" id="UP000240912">
    <property type="component" value="Unassembled WGS sequence"/>
</dbReference>
<keyword evidence="2" id="KW-0472">Membrane</keyword>
<evidence type="ECO:0000313" key="7">
    <source>
        <dbReference type="EMBL" id="PST84987.1"/>
    </source>
</evidence>
<feature type="transmembrane region" description="Helical" evidence="2">
    <location>
        <begin position="287"/>
        <end position="308"/>
    </location>
</feature>
<dbReference type="InterPro" id="IPR011622">
    <property type="entry name" value="7TMR_DISM_rcpt_extracell_dom2"/>
</dbReference>
<keyword evidence="2" id="KW-1133">Transmembrane helix</keyword>
<feature type="transmembrane region" description="Helical" evidence="2">
    <location>
        <begin position="259"/>
        <end position="280"/>
    </location>
</feature>
<feature type="domain" description="7TM-DISM receptor extracellular" evidence="4">
    <location>
        <begin position="192"/>
        <end position="394"/>
    </location>
</feature>
<organism evidence="7 8">
    <name type="scientific">Pedobacter yulinensis</name>
    <dbReference type="NCBI Taxonomy" id="2126353"/>
    <lineage>
        <taxon>Bacteria</taxon>
        <taxon>Pseudomonadati</taxon>
        <taxon>Bacteroidota</taxon>
        <taxon>Sphingobacteriia</taxon>
        <taxon>Sphingobacteriales</taxon>
        <taxon>Sphingobacteriaceae</taxon>
        <taxon>Pedobacter</taxon>
    </lineage>
</organism>
<dbReference type="Pfam" id="PF07696">
    <property type="entry name" value="7TMR-DISMED2"/>
    <property type="match status" value="1"/>
</dbReference>
<evidence type="ECO:0000259" key="5">
    <source>
        <dbReference type="Pfam" id="PF07696"/>
    </source>
</evidence>
<dbReference type="EMBL" id="PYLS01000001">
    <property type="protein sequence ID" value="PST84987.1"/>
    <property type="molecule type" value="Genomic_DNA"/>
</dbReference>
<proteinExistence type="predicted"/>
<feature type="domain" description="Transposase zinc-ribbon" evidence="6">
    <location>
        <begin position="511"/>
        <end position="552"/>
    </location>
</feature>
<protein>
    <submittedName>
        <fullName evidence="7">Chromosome partitioning protein ParA</fullName>
    </submittedName>
</protein>
<evidence type="ECO:0000256" key="3">
    <source>
        <dbReference type="SAM" id="SignalP"/>
    </source>
</evidence>
<feature type="signal peptide" evidence="3">
    <location>
        <begin position="1"/>
        <end position="27"/>
    </location>
</feature>
<evidence type="ECO:0000256" key="2">
    <source>
        <dbReference type="SAM" id="Phobius"/>
    </source>
</evidence>
<comment type="caution">
    <text evidence="7">The sequence shown here is derived from an EMBL/GenBank/DDBJ whole genome shotgun (WGS) entry which is preliminary data.</text>
</comment>
<keyword evidence="2" id="KW-0812">Transmembrane</keyword>
<evidence type="ECO:0000256" key="1">
    <source>
        <dbReference type="SAM" id="Coils"/>
    </source>
</evidence>
<feature type="transmembrane region" description="Helical" evidence="2">
    <location>
        <begin position="314"/>
        <end position="333"/>
    </location>
</feature>
<dbReference type="RefSeq" id="WP_107213279.1">
    <property type="nucleotide sequence ID" value="NZ_KZ686268.1"/>
</dbReference>
<evidence type="ECO:0000259" key="6">
    <source>
        <dbReference type="Pfam" id="PF12760"/>
    </source>
</evidence>
<dbReference type="Pfam" id="PF07695">
    <property type="entry name" value="7TMR-DISM_7TM"/>
    <property type="match status" value="1"/>
</dbReference>
<dbReference type="Pfam" id="PF12760">
    <property type="entry name" value="Zn_ribbon_IS1595"/>
    <property type="match status" value="1"/>
</dbReference>
<dbReference type="InterPro" id="IPR011623">
    <property type="entry name" value="7TMR_DISM_rcpt_extracell_dom1"/>
</dbReference>
<keyword evidence="3" id="KW-0732">Signal</keyword>
<name>A0A2T3HRH2_9SPHI</name>
<sequence length="638" mass="74486">MKGNVGIGQRCCLLFSFLLLLCNFLQAAQVPVQVNDQRPQHIISYGEIWQLEDATGKLGINDMLRPVHGERFRPSTSFTPKAHNINSWYWYKFKIRHHADSKKNWILEFFDQTIDDIQLYVTDGSSVLKSRRLGDSYRFTHRDYRHKNFTVELPNEKTEELTYYVRIKSSQSASIIVVLRNVKWFVQYALDEYLFFGLFYGMVIVFSLYNLMMYVAVRQRQYLYYVLYNLSIGFYEMTIDGVAFQYLWPDTPSLNQYSYGLALYLTSVFALLFTQNFLYLRSKAPRFHLALTVIIVLRSAYFIASFFYPVLFNAKFVEIVPLVAAFSAGVYVLQRGYNPARFFVAGYSFLLAGFIIKILILLNVSWLPYGPLTHYSLSFCFVAEMILVSFAIGDNIRHLRKKKDLAQKRVIEQLQVNEKLTNTLNKELSSLVEQRTGEIVAQAEIIKSQNATLSDMNSRLLEQAEEISRMNVLLEKDNQELQQNIEKVSRARVMSQDVDFEEFSKIYPDRDTCFKYLAELKWANGYECRRCHHTHYLSGQLPHSRRCSKCRYEESVIAHTIFQNSRIPINKAFYMLFLVYTSKGKISSHKLSEILSIRQSTCWSYGSKMKKIMESKKRSLKNAGDKGWSKLVFEEMSD</sequence>
<feature type="transmembrane region" description="Helical" evidence="2">
    <location>
        <begin position="372"/>
        <end position="393"/>
    </location>
</feature>
<feature type="chain" id="PRO_5015698242" evidence="3">
    <location>
        <begin position="28"/>
        <end position="638"/>
    </location>
</feature>
<dbReference type="Gene3D" id="2.60.40.2380">
    <property type="match status" value="1"/>
</dbReference>
<feature type="domain" description="7TM-DISM receptor extracellular" evidence="5">
    <location>
        <begin position="48"/>
        <end position="179"/>
    </location>
</feature>
<feature type="transmembrane region" description="Helical" evidence="2">
    <location>
        <begin position="193"/>
        <end position="215"/>
    </location>
</feature>
<dbReference type="OrthoDB" id="9783459at2"/>
<feature type="coiled-coil region" evidence="1">
    <location>
        <begin position="464"/>
        <end position="491"/>
    </location>
</feature>
<evidence type="ECO:0000313" key="8">
    <source>
        <dbReference type="Proteomes" id="UP000240912"/>
    </source>
</evidence>
<dbReference type="AlphaFoldDB" id="A0A2T3HRH2"/>
<keyword evidence="1" id="KW-0175">Coiled coil</keyword>
<reference evidence="7 8" key="1">
    <citation type="submission" date="2018-03" db="EMBL/GenBank/DDBJ databases">
        <authorList>
            <person name="Keele B.F."/>
        </authorList>
    </citation>
    <scope>NUCLEOTIDE SEQUENCE [LARGE SCALE GENOMIC DNA]</scope>
    <source>
        <strain evidence="7 8">YL28-9</strain>
    </source>
</reference>
<feature type="transmembrane region" description="Helical" evidence="2">
    <location>
        <begin position="222"/>
        <end position="247"/>
    </location>
</feature>
<feature type="transmembrane region" description="Helical" evidence="2">
    <location>
        <begin position="345"/>
        <end position="366"/>
    </location>
</feature>
<accession>A0A2T3HRH2</accession>
<keyword evidence="8" id="KW-1185">Reference proteome</keyword>
<dbReference type="InterPro" id="IPR024442">
    <property type="entry name" value="Transposase_Zn_ribbon"/>
</dbReference>